<feature type="region of interest" description="Disordered" evidence="1">
    <location>
        <begin position="26"/>
        <end position="49"/>
    </location>
</feature>
<feature type="compositionally biased region" description="Basic residues" evidence="1">
    <location>
        <begin position="29"/>
        <end position="38"/>
    </location>
</feature>
<keyword evidence="3" id="KW-1185">Reference proteome</keyword>
<name>A0AAV3ZA51_9GAST</name>
<protein>
    <submittedName>
        <fullName evidence="2">Uncharacterized protein</fullName>
    </submittedName>
</protein>
<sequence>MLGSELYRNRMPAVWSPQIIKARMENKKSSRRCHRGKTTSHEEFSNHCRKSTDRQYLGPDLSISKMFCLYVEECKEAESAPAKRDVCAEIFHNDFKLACHISKKRSL</sequence>
<dbReference type="EMBL" id="BLXT01002238">
    <property type="protein sequence ID" value="GFN92203.1"/>
    <property type="molecule type" value="Genomic_DNA"/>
</dbReference>
<gene>
    <name evidence="2" type="ORF">PoB_001870900</name>
</gene>
<comment type="caution">
    <text evidence="2">The sequence shown here is derived from an EMBL/GenBank/DDBJ whole genome shotgun (WGS) entry which is preliminary data.</text>
</comment>
<evidence type="ECO:0000256" key="1">
    <source>
        <dbReference type="SAM" id="MobiDB-lite"/>
    </source>
</evidence>
<proteinExistence type="predicted"/>
<evidence type="ECO:0000313" key="2">
    <source>
        <dbReference type="EMBL" id="GFN92203.1"/>
    </source>
</evidence>
<reference evidence="2 3" key="1">
    <citation type="journal article" date="2021" name="Elife">
        <title>Chloroplast acquisition without the gene transfer in kleptoplastic sea slugs, Plakobranchus ocellatus.</title>
        <authorList>
            <person name="Maeda T."/>
            <person name="Takahashi S."/>
            <person name="Yoshida T."/>
            <person name="Shimamura S."/>
            <person name="Takaki Y."/>
            <person name="Nagai Y."/>
            <person name="Toyoda A."/>
            <person name="Suzuki Y."/>
            <person name="Arimoto A."/>
            <person name="Ishii H."/>
            <person name="Satoh N."/>
            <person name="Nishiyama T."/>
            <person name="Hasebe M."/>
            <person name="Maruyama T."/>
            <person name="Minagawa J."/>
            <person name="Obokata J."/>
            <person name="Shigenobu S."/>
        </authorList>
    </citation>
    <scope>NUCLEOTIDE SEQUENCE [LARGE SCALE GENOMIC DNA]</scope>
</reference>
<evidence type="ECO:0000313" key="3">
    <source>
        <dbReference type="Proteomes" id="UP000735302"/>
    </source>
</evidence>
<feature type="compositionally biased region" description="Basic and acidic residues" evidence="1">
    <location>
        <begin position="39"/>
        <end position="49"/>
    </location>
</feature>
<dbReference type="Proteomes" id="UP000735302">
    <property type="component" value="Unassembled WGS sequence"/>
</dbReference>
<dbReference type="AlphaFoldDB" id="A0AAV3ZA51"/>
<accession>A0AAV3ZA51</accession>
<organism evidence="2 3">
    <name type="scientific">Plakobranchus ocellatus</name>
    <dbReference type="NCBI Taxonomy" id="259542"/>
    <lineage>
        <taxon>Eukaryota</taxon>
        <taxon>Metazoa</taxon>
        <taxon>Spiralia</taxon>
        <taxon>Lophotrochozoa</taxon>
        <taxon>Mollusca</taxon>
        <taxon>Gastropoda</taxon>
        <taxon>Heterobranchia</taxon>
        <taxon>Euthyneura</taxon>
        <taxon>Panpulmonata</taxon>
        <taxon>Sacoglossa</taxon>
        <taxon>Placobranchoidea</taxon>
        <taxon>Plakobranchidae</taxon>
        <taxon>Plakobranchus</taxon>
    </lineage>
</organism>